<protein>
    <submittedName>
        <fullName evidence="2">Uncharacterized protein</fullName>
    </submittedName>
</protein>
<gene>
    <name evidence="2" type="ORF">L211DRAFT_865274</name>
</gene>
<dbReference type="EMBL" id="ML121530">
    <property type="protein sequence ID" value="RPB27778.1"/>
    <property type="molecule type" value="Genomic_DNA"/>
</dbReference>
<feature type="compositionally biased region" description="Polar residues" evidence="1">
    <location>
        <begin position="1"/>
        <end position="19"/>
    </location>
</feature>
<dbReference type="AlphaFoldDB" id="A0A3N4M1H7"/>
<accession>A0A3N4M1H7</accession>
<sequence length="353" mass="40362">MSSEETNLGGSSSHSLTNDETPRSLGYVHSQFPYLSVDEQLVEAPRLGLEHQSESAALPSTQRSLIESDSTRTTIDSNSTHYLPRQCNEYLYPPSLSTSGGTITSVNSPSLDTPRGFHADISHTIAGNLERRPDARFRFEDYSYNPNAEINVSERHRRDGGILPSPGTKSHLPCPFKGLDGCEVMFDVREKRLWKLHSLDHFQSVKPPERLVCTFGVPTSLCNREFVTKSDRRLFNWNEKMEHFVKHYEEVLDALRPVFDDDADPTLDANALSNVIERRDEHFESYIRRERRRLEDIIPPNRLHRSRGGSRVREVVYGNPIPYPEPHLDSTNATQYIIAGGRRSNRDERIFVR</sequence>
<dbReference type="OrthoDB" id="409136at2759"/>
<feature type="region of interest" description="Disordered" evidence="1">
    <location>
        <begin position="1"/>
        <end position="25"/>
    </location>
</feature>
<name>A0A3N4M1H7_9PEZI</name>
<dbReference type="Proteomes" id="UP000267821">
    <property type="component" value="Unassembled WGS sequence"/>
</dbReference>
<evidence type="ECO:0000256" key="1">
    <source>
        <dbReference type="SAM" id="MobiDB-lite"/>
    </source>
</evidence>
<evidence type="ECO:0000313" key="3">
    <source>
        <dbReference type="Proteomes" id="UP000267821"/>
    </source>
</evidence>
<evidence type="ECO:0000313" key="2">
    <source>
        <dbReference type="EMBL" id="RPB27778.1"/>
    </source>
</evidence>
<keyword evidence="3" id="KW-1185">Reference proteome</keyword>
<organism evidence="2 3">
    <name type="scientific">Terfezia boudieri ATCC MYA-4762</name>
    <dbReference type="NCBI Taxonomy" id="1051890"/>
    <lineage>
        <taxon>Eukaryota</taxon>
        <taxon>Fungi</taxon>
        <taxon>Dikarya</taxon>
        <taxon>Ascomycota</taxon>
        <taxon>Pezizomycotina</taxon>
        <taxon>Pezizomycetes</taxon>
        <taxon>Pezizales</taxon>
        <taxon>Pezizaceae</taxon>
        <taxon>Terfezia</taxon>
    </lineage>
</organism>
<proteinExistence type="predicted"/>
<dbReference type="InParanoid" id="A0A3N4M1H7"/>
<reference evidence="2 3" key="1">
    <citation type="journal article" date="2018" name="Nat. Ecol. Evol.">
        <title>Pezizomycetes genomes reveal the molecular basis of ectomycorrhizal truffle lifestyle.</title>
        <authorList>
            <person name="Murat C."/>
            <person name="Payen T."/>
            <person name="Noel B."/>
            <person name="Kuo A."/>
            <person name="Morin E."/>
            <person name="Chen J."/>
            <person name="Kohler A."/>
            <person name="Krizsan K."/>
            <person name="Balestrini R."/>
            <person name="Da Silva C."/>
            <person name="Montanini B."/>
            <person name="Hainaut M."/>
            <person name="Levati E."/>
            <person name="Barry K.W."/>
            <person name="Belfiori B."/>
            <person name="Cichocki N."/>
            <person name="Clum A."/>
            <person name="Dockter R.B."/>
            <person name="Fauchery L."/>
            <person name="Guy J."/>
            <person name="Iotti M."/>
            <person name="Le Tacon F."/>
            <person name="Lindquist E.A."/>
            <person name="Lipzen A."/>
            <person name="Malagnac F."/>
            <person name="Mello A."/>
            <person name="Molinier V."/>
            <person name="Miyauchi S."/>
            <person name="Poulain J."/>
            <person name="Riccioni C."/>
            <person name="Rubini A."/>
            <person name="Sitrit Y."/>
            <person name="Splivallo R."/>
            <person name="Traeger S."/>
            <person name="Wang M."/>
            <person name="Zifcakova L."/>
            <person name="Wipf D."/>
            <person name="Zambonelli A."/>
            <person name="Paolocci F."/>
            <person name="Nowrousian M."/>
            <person name="Ottonello S."/>
            <person name="Baldrian P."/>
            <person name="Spatafora J.W."/>
            <person name="Henrissat B."/>
            <person name="Nagy L.G."/>
            <person name="Aury J.M."/>
            <person name="Wincker P."/>
            <person name="Grigoriev I.V."/>
            <person name="Bonfante P."/>
            <person name="Martin F.M."/>
        </authorList>
    </citation>
    <scope>NUCLEOTIDE SEQUENCE [LARGE SCALE GENOMIC DNA]</scope>
    <source>
        <strain evidence="2 3">ATCC MYA-4762</strain>
    </source>
</reference>
<feature type="compositionally biased region" description="Polar residues" evidence="1">
    <location>
        <begin position="54"/>
        <end position="80"/>
    </location>
</feature>
<feature type="region of interest" description="Disordered" evidence="1">
    <location>
        <begin position="52"/>
        <end position="80"/>
    </location>
</feature>